<dbReference type="HAMAP" id="MF_01270">
    <property type="entry name" value="AnhMurNAc_kinase"/>
    <property type="match status" value="1"/>
</dbReference>
<dbReference type="GO" id="GO:0016773">
    <property type="term" value="F:phosphotransferase activity, alcohol group as acceptor"/>
    <property type="evidence" value="ECO:0007669"/>
    <property type="project" value="UniProtKB-UniRule"/>
</dbReference>
<dbReference type="Proteomes" id="UP000294546">
    <property type="component" value="Unassembled WGS sequence"/>
</dbReference>
<keyword evidence="3" id="KW-1185">Reference proteome</keyword>
<keyword evidence="1" id="KW-0119">Carbohydrate metabolism</keyword>
<keyword evidence="1" id="KW-0067">ATP-binding</keyword>
<proteinExistence type="inferred from homology"/>
<keyword evidence="1" id="KW-0808">Transferase</keyword>
<keyword evidence="1" id="KW-0547">Nucleotide-binding</keyword>
<evidence type="ECO:0000313" key="2">
    <source>
        <dbReference type="EMBL" id="TCK05001.1"/>
    </source>
</evidence>
<name>A0A4R1GDU4_9GAMM</name>
<dbReference type="RefSeq" id="WP_132295219.1">
    <property type="nucleotide sequence ID" value="NZ_SMFU01000010.1"/>
</dbReference>
<keyword evidence="1 2" id="KW-0418">Kinase</keyword>
<dbReference type="GO" id="GO:0006040">
    <property type="term" value="P:amino sugar metabolic process"/>
    <property type="evidence" value="ECO:0007669"/>
    <property type="project" value="InterPro"/>
</dbReference>
<comment type="catalytic activity">
    <reaction evidence="1">
        <text>1,6-anhydro-N-acetyl-beta-muramate + ATP + H2O = N-acetyl-D-muramate 6-phosphate + ADP + H(+)</text>
        <dbReference type="Rhea" id="RHEA:24952"/>
        <dbReference type="ChEBI" id="CHEBI:15377"/>
        <dbReference type="ChEBI" id="CHEBI:15378"/>
        <dbReference type="ChEBI" id="CHEBI:30616"/>
        <dbReference type="ChEBI" id="CHEBI:58690"/>
        <dbReference type="ChEBI" id="CHEBI:58722"/>
        <dbReference type="ChEBI" id="CHEBI:456216"/>
        <dbReference type="EC" id="2.7.1.170"/>
    </reaction>
</comment>
<dbReference type="OrthoDB" id="9763949at2"/>
<dbReference type="InterPro" id="IPR043129">
    <property type="entry name" value="ATPase_NBD"/>
</dbReference>
<comment type="similarity">
    <text evidence="1">Belongs to the anhydro-N-acetylmuramic acid kinase family.</text>
</comment>
<comment type="function">
    <text evidence="1">Catalyzes the specific phosphorylation of 1,6-anhydro-N-acetylmuramic acid (anhMurNAc) with the simultaneous cleavage of the 1,6-anhydro ring, generating MurNAc-6-P. Is required for the utilization of anhMurNAc either imported from the medium or derived from its own cell wall murein, and thus plays a role in cell wall recycling.</text>
</comment>
<dbReference type="NCBIfam" id="NF007139">
    <property type="entry name" value="PRK09585.1-3"/>
    <property type="match status" value="1"/>
</dbReference>
<dbReference type="Pfam" id="PF03702">
    <property type="entry name" value="AnmK"/>
    <property type="match status" value="1"/>
</dbReference>
<dbReference type="GO" id="GO:0005524">
    <property type="term" value="F:ATP binding"/>
    <property type="evidence" value="ECO:0007669"/>
    <property type="project" value="UniProtKB-UniRule"/>
</dbReference>
<dbReference type="PANTHER" id="PTHR30605:SF0">
    <property type="entry name" value="ANHYDRO-N-ACETYLMURAMIC ACID KINASE"/>
    <property type="match status" value="1"/>
</dbReference>
<gene>
    <name evidence="1" type="primary">anmK</name>
    <name evidence="2" type="ORF">CLV83_3453</name>
</gene>
<dbReference type="GO" id="GO:0009254">
    <property type="term" value="P:peptidoglycan turnover"/>
    <property type="evidence" value="ECO:0007669"/>
    <property type="project" value="UniProtKB-UniRule"/>
</dbReference>
<sequence>MSLYLGLMSGTSVDGVDAVLARFEPEFEIVASHSTPISAELRRRILDMAGGKDESIDKLGILDRDLADLFADAANNLIDAHQIPRHTITAIGSHGQTLRHRPSLGFTLQSGDPSRIAEQTGVTTIADFRRRDLAAGGQGAPLVPAFHRALFQKSGTDRVIINIGGMANLTSLPGDTEQPVIGFDTGPGNVLMDEWINQHLHKSYDRNGDWSTSGTVISDLLTRLLAEPYFQLPPPKSTGRELFSLTWLNDHLNSLDAAKAQDVQATLAELTAVSICKAIGSLGMSTPELYLCGGGAHNRHLMQRIAAHAPGSSVHSTAALGLDPDWVEAAAFAWLAWRTDNALSGNLPAVTGATGERILGAIYPA</sequence>
<dbReference type="UniPathway" id="UPA00544"/>
<evidence type="ECO:0000256" key="1">
    <source>
        <dbReference type="HAMAP-Rule" id="MF_01270"/>
    </source>
</evidence>
<dbReference type="GO" id="GO:0016301">
    <property type="term" value="F:kinase activity"/>
    <property type="evidence" value="ECO:0007669"/>
    <property type="project" value="UniProtKB-KW"/>
</dbReference>
<evidence type="ECO:0000313" key="3">
    <source>
        <dbReference type="Proteomes" id="UP000294546"/>
    </source>
</evidence>
<dbReference type="PANTHER" id="PTHR30605">
    <property type="entry name" value="ANHYDRO-N-ACETYLMURAMIC ACID KINASE"/>
    <property type="match status" value="1"/>
</dbReference>
<comment type="pathway">
    <text evidence="1">Amino-sugar metabolism; 1,6-anhydro-N-acetylmuramate degradation.</text>
</comment>
<feature type="binding site" evidence="1">
    <location>
        <begin position="10"/>
        <end position="17"/>
    </location>
    <ligand>
        <name>ATP</name>
        <dbReference type="ChEBI" id="CHEBI:30616"/>
    </ligand>
</feature>
<dbReference type="SUPFAM" id="SSF53067">
    <property type="entry name" value="Actin-like ATPase domain"/>
    <property type="match status" value="1"/>
</dbReference>
<dbReference type="CDD" id="cd24050">
    <property type="entry name" value="ASKHA_NBD_ANMK"/>
    <property type="match status" value="1"/>
</dbReference>
<dbReference type="EC" id="2.7.1.170" evidence="1"/>
<dbReference type="Gene3D" id="3.30.420.40">
    <property type="match status" value="2"/>
</dbReference>
<dbReference type="EMBL" id="SMFU01000010">
    <property type="protein sequence ID" value="TCK05001.1"/>
    <property type="molecule type" value="Genomic_DNA"/>
</dbReference>
<dbReference type="UniPathway" id="UPA00343"/>
<dbReference type="InterPro" id="IPR005338">
    <property type="entry name" value="Anhydro_N_Ac-Mur_kinase"/>
</dbReference>
<dbReference type="NCBIfam" id="NF007148">
    <property type="entry name" value="PRK09585.3-2"/>
    <property type="match status" value="1"/>
</dbReference>
<comment type="pathway">
    <text evidence="1">Cell wall biogenesis; peptidoglycan recycling.</text>
</comment>
<dbReference type="GO" id="GO:0097175">
    <property type="term" value="P:1,6-anhydro-N-acetyl-beta-muramic acid catabolic process"/>
    <property type="evidence" value="ECO:0007669"/>
    <property type="project" value="UniProtKB-UniRule"/>
</dbReference>
<protein>
    <recommendedName>
        <fullName evidence="1">Anhydro-N-acetylmuramic acid kinase</fullName>
        <ecNumber evidence="1">2.7.1.170</ecNumber>
    </recommendedName>
    <alternativeName>
        <fullName evidence="1">AnhMurNAc kinase</fullName>
    </alternativeName>
</protein>
<comment type="caution">
    <text evidence="2">The sequence shown here is derived from an EMBL/GenBank/DDBJ whole genome shotgun (WGS) entry which is preliminary data.</text>
</comment>
<organism evidence="2 3">
    <name type="scientific">Marinobacterium mangrovicola</name>
    <dbReference type="NCBI Taxonomy" id="1476959"/>
    <lineage>
        <taxon>Bacteria</taxon>
        <taxon>Pseudomonadati</taxon>
        <taxon>Pseudomonadota</taxon>
        <taxon>Gammaproteobacteria</taxon>
        <taxon>Oceanospirillales</taxon>
        <taxon>Oceanospirillaceae</taxon>
        <taxon>Marinobacterium</taxon>
    </lineage>
</organism>
<reference evidence="2 3" key="1">
    <citation type="submission" date="2019-03" db="EMBL/GenBank/DDBJ databases">
        <title>Genomic Encyclopedia of Archaeal and Bacterial Type Strains, Phase II (KMG-II): from individual species to whole genera.</title>
        <authorList>
            <person name="Goeker M."/>
        </authorList>
    </citation>
    <scope>NUCLEOTIDE SEQUENCE [LARGE SCALE GENOMIC DNA]</scope>
    <source>
        <strain evidence="2 3">DSM 27697</strain>
    </source>
</reference>
<dbReference type="AlphaFoldDB" id="A0A4R1GDU4"/>
<accession>A0A4R1GDU4</accession>